<evidence type="ECO:0000256" key="6">
    <source>
        <dbReference type="ARBA" id="ARBA00037995"/>
    </source>
</evidence>
<dbReference type="AlphaFoldDB" id="A0A1A8CZ84"/>
<keyword evidence="4" id="KW-0325">Glycoprotein</keyword>
<dbReference type="Pfam" id="PF07679">
    <property type="entry name" value="I-set"/>
    <property type="match status" value="2"/>
</dbReference>
<dbReference type="EMBL" id="HADZ01021196">
    <property type="protein sequence ID" value="SBP85137.1"/>
    <property type="molecule type" value="Transcribed_RNA"/>
</dbReference>
<accession>A0A1A8CZ84</accession>
<dbReference type="InterPro" id="IPR050876">
    <property type="entry name" value="IgLON_domain"/>
</dbReference>
<dbReference type="Pfam" id="PF13927">
    <property type="entry name" value="Ig_3"/>
    <property type="match status" value="1"/>
</dbReference>
<gene>
    <name evidence="9" type="primary">LSAMP</name>
</gene>
<dbReference type="FunFam" id="2.60.40.10:FF:000013">
    <property type="entry name" value="cell adhesion molecule 1 isoform X1"/>
    <property type="match status" value="1"/>
</dbReference>
<dbReference type="FunFam" id="2.60.40.10:FF:000305">
    <property type="entry name" value="neurotrimin isoform X2"/>
    <property type="match status" value="1"/>
</dbReference>
<evidence type="ECO:0000259" key="8">
    <source>
        <dbReference type="PROSITE" id="PS50835"/>
    </source>
</evidence>
<reference evidence="9" key="1">
    <citation type="submission" date="2016-05" db="EMBL/GenBank/DDBJ databases">
        <authorList>
            <person name="Lavstsen T."/>
            <person name="Jespersen J.S."/>
        </authorList>
    </citation>
    <scope>NUCLEOTIDE SEQUENCE</scope>
    <source>
        <tissue evidence="9">Brain</tissue>
    </source>
</reference>
<dbReference type="InterPro" id="IPR007110">
    <property type="entry name" value="Ig-like_dom"/>
</dbReference>
<dbReference type="SMART" id="SM00408">
    <property type="entry name" value="IGc2"/>
    <property type="match status" value="3"/>
</dbReference>
<comment type="similarity">
    <text evidence="6">Belongs to the immunoglobulin superfamily. IgLON family.</text>
</comment>
<dbReference type="PANTHER" id="PTHR42757">
    <property type="entry name" value="IGLON FAMILY OF IMMUNOGLOBULIN SUPERFAMILY-RELATED"/>
    <property type="match status" value="1"/>
</dbReference>
<protein>
    <submittedName>
        <fullName evidence="9">Limbic system-associated membrane protein</fullName>
    </submittedName>
</protein>
<evidence type="ECO:0000256" key="5">
    <source>
        <dbReference type="ARBA" id="ARBA00023319"/>
    </source>
</evidence>
<keyword evidence="3" id="KW-1015">Disulfide bond</keyword>
<sequence length="337" mass="37803">MGVGRRSCWSQLQAWCFRLLWFIPAAFPVRVVETQRATDNITIRQGDTAIIRCYVDEKVSKVAWLNRSNIIFAGQDKWSLDPRVDLVMKGQLEYSLRIQKVDVYDEGSYTCSIQTKQQPKTSQVYLIVQVPANIYMVSEDVIVNEGSNVTLSCLASGRPDPIITWRLLNPSAEPLGGEEYLDVIGITRNQAGRYECKASNDVAMPDVKYVNVVVNYTPTIKKTQSSETPVGRMGMLHCEAVAMPTPEFEWYRDENRLSSNQGINIQILGMTTNLMFANVTEDDYGNYTCVASNRLGAQSASLYLYRPGTGWDISGSACVCESLWLLLASLTCLFFNC</sequence>
<name>A0A1A8CZ84_NOTKA</name>
<reference evidence="9" key="2">
    <citation type="submission" date="2016-06" db="EMBL/GenBank/DDBJ databases">
        <title>The genome of a short-lived fish provides insights into sex chromosome evolution and the genetic control of aging.</title>
        <authorList>
            <person name="Reichwald K."/>
            <person name="Felder M."/>
            <person name="Petzold A."/>
            <person name="Koch P."/>
            <person name="Groth M."/>
            <person name="Platzer M."/>
        </authorList>
    </citation>
    <scope>NUCLEOTIDE SEQUENCE</scope>
    <source>
        <tissue evidence="9">Brain</tissue>
    </source>
</reference>
<evidence type="ECO:0000256" key="3">
    <source>
        <dbReference type="ARBA" id="ARBA00023157"/>
    </source>
</evidence>
<feature type="signal peptide" evidence="7">
    <location>
        <begin position="1"/>
        <end position="28"/>
    </location>
</feature>
<keyword evidence="2" id="KW-0677">Repeat</keyword>
<dbReference type="InterPro" id="IPR003599">
    <property type="entry name" value="Ig_sub"/>
</dbReference>
<evidence type="ECO:0000256" key="7">
    <source>
        <dbReference type="SAM" id="SignalP"/>
    </source>
</evidence>
<feature type="domain" description="Ig-like" evidence="8">
    <location>
        <begin position="131"/>
        <end position="211"/>
    </location>
</feature>
<evidence type="ECO:0000256" key="4">
    <source>
        <dbReference type="ARBA" id="ARBA00023180"/>
    </source>
</evidence>
<dbReference type="InterPro" id="IPR013098">
    <property type="entry name" value="Ig_I-set"/>
</dbReference>
<dbReference type="PROSITE" id="PS50835">
    <property type="entry name" value="IG_LIKE"/>
    <property type="match status" value="3"/>
</dbReference>
<dbReference type="SUPFAM" id="SSF48726">
    <property type="entry name" value="Immunoglobulin"/>
    <property type="match status" value="2"/>
</dbReference>
<feature type="domain" description="Ig-like" evidence="8">
    <location>
        <begin position="28"/>
        <end position="122"/>
    </location>
</feature>
<dbReference type="InterPro" id="IPR013783">
    <property type="entry name" value="Ig-like_fold"/>
</dbReference>
<dbReference type="PANTHER" id="PTHR42757:SF22">
    <property type="entry name" value="LIMBIC SYSTEM-ASSOCIATED MEMBRANE PROTEIN"/>
    <property type="match status" value="1"/>
</dbReference>
<keyword evidence="5" id="KW-0393">Immunoglobulin domain</keyword>
<evidence type="ECO:0000313" key="9">
    <source>
        <dbReference type="EMBL" id="SBP85137.1"/>
    </source>
</evidence>
<proteinExistence type="inferred from homology"/>
<feature type="domain" description="Ig-like" evidence="8">
    <location>
        <begin position="218"/>
        <end position="305"/>
    </location>
</feature>
<dbReference type="InterPro" id="IPR036179">
    <property type="entry name" value="Ig-like_dom_sf"/>
</dbReference>
<dbReference type="SMART" id="SM00409">
    <property type="entry name" value="IG"/>
    <property type="match status" value="3"/>
</dbReference>
<feature type="chain" id="PRO_5008368013" evidence="7">
    <location>
        <begin position="29"/>
        <end position="337"/>
    </location>
</feature>
<dbReference type="Gene3D" id="2.60.40.10">
    <property type="entry name" value="Immunoglobulins"/>
    <property type="match status" value="3"/>
</dbReference>
<evidence type="ECO:0000256" key="2">
    <source>
        <dbReference type="ARBA" id="ARBA00022737"/>
    </source>
</evidence>
<keyword evidence="1 7" id="KW-0732">Signal</keyword>
<organism evidence="9">
    <name type="scientific">Nothobranchius kadleci</name>
    <name type="common">African annual killifish</name>
    <dbReference type="NCBI Taxonomy" id="1051664"/>
    <lineage>
        <taxon>Eukaryota</taxon>
        <taxon>Metazoa</taxon>
        <taxon>Chordata</taxon>
        <taxon>Craniata</taxon>
        <taxon>Vertebrata</taxon>
        <taxon>Euteleostomi</taxon>
        <taxon>Actinopterygii</taxon>
        <taxon>Neopterygii</taxon>
        <taxon>Teleostei</taxon>
        <taxon>Neoteleostei</taxon>
        <taxon>Acanthomorphata</taxon>
        <taxon>Ovalentaria</taxon>
        <taxon>Atherinomorphae</taxon>
        <taxon>Cyprinodontiformes</taxon>
        <taxon>Nothobranchiidae</taxon>
        <taxon>Nothobranchius</taxon>
    </lineage>
</organism>
<evidence type="ECO:0000256" key="1">
    <source>
        <dbReference type="ARBA" id="ARBA00022729"/>
    </source>
</evidence>
<dbReference type="InterPro" id="IPR003598">
    <property type="entry name" value="Ig_sub2"/>
</dbReference>